<comment type="function">
    <text evidence="8 10 11">Involved in peptidoglycan biosynthesis. Transports lipid-linked peptidoglycan precursors from the inner to the outer leaflet of the cytoplasmic membrane.</text>
</comment>
<keyword evidence="10" id="KW-0997">Cell inner membrane</keyword>
<dbReference type="InterPro" id="IPR051050">
    <property type="entry name" value="Lipid_II_flippase_MurJ/MviN"/>
</dbReference>
<feature type="transmembrane region" description="Helical" evidence="10">
    <location>
        <begin position="197"/>
        <end position="220"/>
    </location>
</feature>
<evidence type="ECO:0000313" key="13">
    <source>
        <dbReference type="Proteomes" id="UP000235162"/>
    </source>
</evidence>
<dbReference type="PIRSF" id="PIRSF002869">
    <property type="entry name" value="MviN"/>
    <property type="match status" value="1"/>
</dbReference>
<gene>
    <name evidence="12" type="primary">mviN</name>
    <name evidence="10" type="synonym">murJ</name>
    <name evidence="12" type="ORF">C0029_14740</name>
</gene>
<dbReference type="PANTHER" id="PTHR47019">
    <property type="entry name" value="LIPID II FLIPPASE MURJ"/>
    <property type="match status" value="1"/>
</dbReference>
<dbReference type="GO" id="GO:0005886">
    <property type="term" value="C:plasma membrane"/>
    <property type="evidence" value="ECO:0007669"/>
    <property type="project" value="UniProtKB-SubCell"/>
</dbReference>
<evidence type="ECO:0000256" key="1">
    <source>
        <dbReference type="ARBA" id="ARBA00004651"/>
    </source>
</evidence>
<evidence type="ECO:0000256" key="6">
    <source>
        <dbReference type="ARBA" id="ARBA00022989"/>
    </source>
</evidence>
<dbReference type="GO" id="GO:0015648">
    <property type="term" value="F:lipid-linked peptidoglycan transporter activity"/>
    <property type="evidence" value="ECO:0007669"/>
    <property type="project" value="UniProtKB-UniRule"/>
</dbReference>
<keyword evidence="5 10" id="KW-0573">Peptidoglycan synthesis</keyword>
<dbReference type="NCBIfam" id="TIGR01695">
    <property type="entry name" value="murJ_mviN"/>
    <property type="match status" value="1"/>
</dbReference>
<name>A0AAP8SN92_9GAMM</name>
<dbReference type="PRINTS" id="PR01806">
    <property type="entry name" value="VIRFACTRMVIN"/>
</dbReference>
<dbReference type="Pfam" id="PF03023">
    <property type="entry name" value="MurJ"/>
    <property type="match status" value="1"/>
</dbReference>
<comment type="similarity">
    <text evidence="9 10 11">Belongs to the MurJ/MviN family.</text>
</comment>
<feature type="transmembrane region" description="Helical" evidence="10">
    <location>
        <begin position="323"/>
        <end position="346"/>
    </location>
</feature>
<keyword evidence="10 11" id="KW-0813">Transport</keyword>
<dbReference type="KEGG" id="hja:BST95_06185"/>
<comment type="subcellular location">
    <subcellularLocation>
        <location evidence="10">Cell inner membrane</location>
        <topology evidence="10">Multi-pass membrane protein</topology>
    </subcellularLocation>
    <subcellularLocation>
        <location evidence="1">Cell membrane</location>
        <topology evidence="1">Multi-pass membrane protein</topology>
    </subcellularLocation>
</comment>
<feature type="transmembrane region" description="Helical" evidence="10">
    <location>
        <begin position="12"/>
        <end position="29"/>
    </location>
</feature>
<dbReference type="Proteomes" id="UP000235162">
    <property type="component" value="Unassembled WGS sequence"/>
</dbReference>
<evidence type="ECO:0000256" key="9">
    <source>
        <dbReference type="ARBA" id="ARBA00061532"/>
    </source>
</evidence>
<dbReference type="RefSeq" id="WP_084198574.1">
    <property type="nucleotide sequence ID" value="NZ_BMYL01000003.1"/>
</dbReference>
<dbReference type="InterPro" id="IPR004268">
    <property type="entry name" value="MurJ"/>
</dbReference>
<feature type="transmembrane region" description="Helical" evidence="10">
    <location>
        <begin position="366"/>
        <end position="385"/>
    </location>
</feature>
<feature type="transmembrane region" description="Helical" evidence="10">
    <location>
        <begin position="35"/>
        <end position="54"/>
    </location>
</feature>
<evidence type="ECO:0000256" key="8">
    <source>
        <dbReference type="ARBA" id="ARBA00060041"/>
    </source>
</evidence>
<dbReference type="CDD" id="cd13123">
    <property type="entry name" value="MATE_MurJ_like"/>
    <property type="match status" value="1"/>
</dbReference>
<dbReference type="HAMAP" id="MF_02078">
    <property type="entry name" value="MurJ_MviN"/>
    <property type="match status" value="1"/>
</dbReference>
<evidence type="ECO:0000256" key="10">
    <source>
        <dbReference type="HAMAP-Rule" id="MF_02078"/>
    </source>
</evidence>
<keyword evidence="7 10" id="KW-0472">Membrane</keyword>
<proteinExistence type="inferred from homology"/>
<sequence>MSEATTKKRPGLLRSSALVGAMTMMSRVLGLVRDIVVAAFVGASANADAFFVAFKIPNFLRRLFAEGAFSQAFVPVLADYKEQGAHQAVKELINRVAGVLGGTLLLVTALAVLAAPLVAALFAPGFVSQPYKYQLTSDMIRITFPYLLLISMTGFCGAILNSYGRFAVPAFTPVFLNLSLIFAAVVASPWFAEPVFALAWGVFFAGVIQLLFQLPSLYRLDLVPRPVVDTQHEGVRRIMKLMVPALFGVSVSQINLLLDTVLASFLPTGSVSWLYYSDRLAELPLGVFGIAIATVILPNLSAHRAAAREQEFAVTLDWATRSVLLIGMPAAVALILLAEPILVTLFQYGELTPGDIHMASLSLRAYSLGLIAFMLIKILAPGFYARQDTATPVKIGIIAMAANMVMNLAFVLPLLWYLNIGHVGLALATSCSAWLNAGLLLRGLRRDGVFVFQPGWGMYAGRLIAATVAMSAAVMLLAAPTEQWLAWGWRERALQMGMVCGAGVVAYLAVHFVLGTRLRHLRAPGAV</sequence>
<keyword evidence="13" id="KW-1185">Reference proteome</keyword>
<feature type="transmembrane region" description="Helical" evidence="10">
    <location>
        <begin position="96"/>
        <end position="123"/>
    </location>
</feature>
<comment type="caution">
    <text evidence="12">The sequence shown here is derived from an EMBL/GenBank/DDBJ whole genome shotgun (WGS) entry which is preliminary data.</text>
</comment>
<keyword evidence="3 10" id="KW-0812">Transmembrane</keyword>
<feature type="transmembrane region" description="Helical" evidence="10">
    <location>
        <begin position="241"/>
        <end position="263"/>
    </location>
</feature>
<keyword evidence="10 11" id="KW-0961">Cell wall biogenesis/degradation</keyword>
<feature type="transmembrane region" description="Helical" evidence="10">
    <location>
        <begin position="424"/>
        <end position="444"/>
    </location>
</feature>
<evidence type="ECO:0000256" key="3">
    <source>
        <dbReference type="ARBA" id="ARBA00022692"/>
    </source>
</evidence>
<evidence type="ECO:0000256" key="5">
    <source>
        <dbReference type="ARBA" id="ARBA00022984"/>
    </source>
</evidence>
<feature type="transmembrane region" description="Helical" evidence="10">
    <location>
        <begin position="170"/>
        <end position="191"/>
    </location>
</feature>
<feature type="transmembrane region" description="Helical" evidence="10">
    <location>
        <begin position="456"/>
        <end position="481"/>
    </location>
</feature>
<evidence type="ECO:0000256" key="11">
    <source>
        <dbReference type="PIRNR" id="PIRNR002869"/>
    </source>
</evidence>
<reference evidence="12 13" key="1">
    <citation type="submission" date="2018-01" db="EMBL/GenBank/DDBJ databases">
        <title>The draft genome sequence of Halioglobus japonicus S1-36.</title>
        <authorList>
            <person name="Du Z.-J."/>
            <person name="Shi M.-J."/>
        </authorList>
    </citation>
    <scope>NUCLEOTIDE SEQUENCE [LARGE SCALE GENOMIC DNA]</scope>
    <source>
        <strain evidence="12 13">S1-36</strain>
    </source>
</reference>
<feature type="transmembrane region" description="Helical" evidence="10">
    <location>
        <begin position="143"/>
        <end position="163"/>
    </location>
</feature>
<dbReference type="GO" id="GO:0008360">
    <property type="term" value="P:regulation of cell shape"/>
    <property type="evidence" value="ECO:0007669"/>
    <property type="project" value="UniProtKB-UniRule"/>
</dbReference>
<comment type="pathway">
    <text evidence="10">Cell wall biogenesis; peptidoglycan biosynthesis.</text>
</comment>
<dbReference type="GO" id="GO:0009252">
    <property type="term" value="P:peptidoglycan biosynthetic process"/>
    <property type="evidence" value="ECO:0007669"/>
    <property type="project" value="UniProtKB-UniRule"/>
</dbReference>
<organism evidence="12 13">
    <name type="scientific">Halioglobus japonicus</name>
    <dbReference type="NCBI Taxonomy" id="930805"/>
    <lineage>
        <taxon>Bacteria</taxon>
        <taxon>Pseudomonadati</taxon>
        <taxon>Pseudomonadota</taxon>
        <taxon>Gammaproteobacteria</taxon>
        <taxon>Cellvibrionales</taxon>
        <taxon>Halieaceae</taxon>
        <taxon>Halioglobus</taxon>
    </lineage>
</organism>
<evidence type="ECO:0000256" key="2">
    <source>
        <dbReference type="ARBA" id="ARBA00022475"/>
    </source>
</evidence>
<keyword evidence="6 10" id="KW-1133">Transmembrane helix</keyword>
<protein>
    <recommendedName>
        <fullName evidence="10">Probable lipid II flippase MurJ</fullName>
    </recommendedName>
</protein>
<evidence type="ECO:0000313" key="12">
    <source>
        <dbReference type="EMBL" id="PLW85848.1"/>
    </source>
</evidence>
<keyword evidence="2 10" id="KW-1003">Cell membrane</keyword>
<dbReference type="PANTHER" id="PTHR47019:SF1">
    <property type="entry name" value="LIPID II FLIPPASE MURJ"/>
    <property type="match status" value="1"/>
</dbReference>
<dbReference type="AlphaFoldDB" id="A0AAP8SN92"/>
<keyword evidence="4 10" id="KW-0133">Cell shape</keyword>
<evidence type="ECO:0000256" key="7">
    <source>
        <dbReference type="ARBA" id="ARBA00023136"/>
    </source>
</evidence>
<evidence type="ECO:0000256" key="4">
    <source>
        <dbReference type="ARBA" id="ARBA00022960"/>
    </source>
</evidence>
<accession>A0AAP8SN92</accession>
<dbReference type="GO" id="GO:0034204">
    <property type="term" value="P:lipid translocation"/>
    <property type="evidence" value="ECO:0007669"/>
    <property type="project" value="TreeGrafter"/>
</dbReference>
<dbReference type="EMBL" id="PKUR01000003">
    <property type="protein sequence ID" value="PLW85848.1"/>
    <property type="molecule type" value="Genomic_DNA"/>
</dbReference>
<dbReference type="GO" id="GO:0071555">
    <property type="term" value="P:cell wall organization"/>
    <property type="evidence" value="ECO:0007669"/>
    <property type="project" value="UniProtKB-UniRule"/>
</dbReference>
<feature type="transmembrane region" description="Helical" evidence="10">
    <location>
        <begin position="283"/>
        <end position="302"/>
    </location>
</feature>
<feature type="transmembrane region" description="Helical" evidence="10">
    <location>
        <begin position="493"/>
        <end position="514"/>
    </location>
</feature>
<feature type="transmembrane region" description="Helical" evidence="10">
    <location>
        <begin position="397"/>
        <end position="418"/>
    </location>
</feature>